<comment type="similarity">
    <text evidence="4">Belongs to the glycosyl hydrolase 18 family.</text>
</comment>
<dbReference type="FunFam" id="3.10.50.10:FF:000001">
    <property type="entry name" value="Chitinase 3-like 1"/>
    <property type="match status" value="1"/>
</dbReference>
<keyword evidence="2" id="KW-1015">Disulfide bond</keyword>
<evidence type="ECO:0000313" key="7">
    <source>
        <dbReference type="Proteomes" id="UP000314987"/>
    </source>
</evidence>
<dbReference type="GO" id="GO:0008061">
    <property type="term" value="F:chitin binding"/>
    <property type="evidence" value="ECO:0007669"/>
    <property type="project" value="InterPro"/>
</dbReference>
<dbReference type="InterPro" id="IPR001223">
    <property type="entry name" value="Glyco_hydro18_cat"/>
</dbReference>
<proteinExistence type="inferred from homology"/>
<dbReference type="InterPro" id="IPR029070">
    <property type="entry name" value="Chitinase_insertion_sf"/>
</dbReference>
<dbReference type="Gene3D" id="3.10.50.10">
    <property type="match status" value="1"/>
</dbReference>
<dbReference type="PANTHER" id="PTHR11177">
    <property type="entry name" value="CHITINASE"/>
    <property type="match status" value="1"/>
</dbReference>
<organism evidence="6 7">
    <name type="scientific">Vombatus ursinus</name>
    <name type="common">Common wombat</name>
    <dbReference type="NCBI Taxonomy" id="29139"/>
    <lineage>
        <taxon>Eukaryota</taxon>
        <taxon>Metazoa</taxon>
        <taxon>Chordata</taxon>
        <taxon>Craniata</taxon>
        <taxon>Vertebrata</taxon>
        <taxon>Euteleostomi</taxon>
        <taxon>Mammalia</taxon>
        <taxon>Metatheria</taxon>
        <taxon>Diprotodontia</taxon>
        <taxon>Vombatidae</taxon>
        <taxon>Vombatus</taxon>
    </lineage>
</organism>
<dbReference type="Gene3D" id="3.20.20.80">
    <property type="entry name" value="Glycosidases"/>
    <property type="match status" value="2"/>
</dbReference>
<dbReference type="InterPro" id="IPR011583">
    <property type="entry name" value="Chitinase_II/V-like_cat"/>
</dbReference>
<reference evidence="6" key="3">
    <citation type="submission" date="2025-09" db="UniProtKB">
        <authorList>
            <consortium name="Ensembl"/>
        </authorList>
    </citation>
    <scope>IDENTIFICATION</scope>
</reference>
<dbReference type="GO" id="GO:0005576">
    <property type="term" value="C:extracellular region"/>
    <property type="evidence" value="ECO:0007669"/>
    <property type="project" value="TreeGrafter"/>
</dbReference>
<feature type="domain" description="GH18" evidence="5">
    <location>
        <begin position="1"/>
        <end position="195"/>
    </location>
</feature>
<dbReference type="InterPro" id="IPR050314">
    <property type="entry name" value="Glycosyl_Hydrlase_18"/>
</dbReference>
<gene>
    <name evidence="6" type="primary">LOC114039129</name>
</gene>
<reference evidence="7" key="1">
    <citation type="submission" date="2018-12" db="EMBL/GenBank/DDBJ databases">
        <authorList>
            <person name="Yazar S."/>
        </authorList>
    </citation>
    <scope>NUCLEOTIDE SEQUENCE [LARGE SCALE GENOMIC DNA]</scope>
</reference>
<dbReference type="InterPro" id="IPR001579">
    <property type="entry name" value="Glyco_hydro_18_chit_AS"/>
</dbReference>
<dbReference type="SUPFAM" id="SSF54556">
    <property type="entry name" value="Chitinase insertion domain"/>
    <property type="match status" value="1"/>
</dbReference>
<evidence type="ECO:0000313" key="6">
    <source>
        <dbReference type="Ensembl" id="ENSVURP00010014656.1"/>
    </source>
</evidence>
<dbReference type="Pfam" id="PF00704">
    <property type="entry name" value="Glyco_hydro_18"/>
    <property type="match status" value="1"/>
</dbReference>
<keyword evidence="1" id="KW-0378">Hydrolase</keyword>
<dbReference type="PROSITE" id="PS01095">
    <property type="entry name" value="GH18_1"/>
    <property type="match status" value="1"/>
</dbReference>
<dbReference type="InterPro" id="IPR017853">
    <property type="entry name" value="GH"/>
</dbReference>
<name>A0A4X2KX76_VOMUR</name>
<dbReference type="SMART" id="SM00636">
    <property type="entry name" value="Glyco_18"/>
    <property type="match status" value="1"/>
</dbReference>
<evidence type="ECO:0000259" key="5">
    <source>
        <dbReference type="PROSITE" id="PS51910"/>
    </source>
</evidence>
<protein>
    <recommendedName>
        <fullName evidence="5">GH18 domain-containing protein</fullName>
    </recommendedName>
</protein>
<keyword evidence="3" id="KW-0326">Glycosidase</keyword>
<evidence type="ECO:0000256" key="4">
    <source>
        <dbReference type="RuleBase" id="RU004453"/>
    </source>
</evidence>
<dbReference type="GO" id="GO:0005975">
    <property type="term" value="P:carbohydrate metabolic process"/>
    <property type="evidence" value="ECO:0007669"/>
    <property type="project" value="InterPro"/>
</dbReference>
<dbReference type="GeneTree" id="ENSGT00940000165936"/>
<dbReference type="AlphaFoldDB" id="A0A4X2KX76"/>
<accession>A0A4X2KX76</accession>
<keyword evidence="7" id="KW-1185">Reference proteome</keyword>
<reference evidence="6" key="2">
    <citation type="submission" date="2025-08" db="UniProtKB">
        <authorList>
            <consortium name="Ensembl"/>
        </authorList>
    </citation>
    <scope>IDENTIFICATION</scope>
</reference>
<dbReference type="GO" id="GO:0006032">
    <property type="term" value="P:chitin catabolic process"/>
    <property type="evidence" value="ECO:0007669"/>
    <property type="project" value="UniProtKB-ARBA"/>
</dbReference>
<dbReference type="Ensembl" id="ENSVURT00010016664.1">
    <property type="protein sequence ID" value="ENSVURP00010014656.1"/>
    <property type="gene ID" value="ENSVURG00010010929.1"/>
</dbReference>
<dbReference type="Proteomes" id="UP000314987">
    <property type="component" value="Unassembled WGS sequence"/>
</dbReference>
<dbReference type="PANTHER" id="PTHR11177:SF405">
    <property type="entry name" value="CHITINASE"/>
    <property type="match status" value="1"/>
</dbReference>
<dbReference type="SUPFAM" id="SSF51445">
    <property type="entry name" value="(Trans)glycosidases"/>
    <property type="match status" value="1"/>
</dbReference>
<evidence type="ECO:0000256" key="2">
    <source>
        <dbReference type="ARBA" id="ARBA00023157"/>
    </source>
</evidence>
<sequence>MVATAANRQTFIQSAIQFLRKYSFDGLDIDWEYPGSPADTKQLFTVLLKDYAMNYWKNNGAPAEKLMVGFVAYAQTFTLTNPSDHGLDAPTSSPGTAGPYTQEAGSLAYFEVCGFLKGATEVWNAPREVPYAYKGNQWIGYDNPKSFTIKADWLLKNNFGGAMVWAIALDDFTGTFCGQGKYPLMNAIKSALGVSTPNKCLMNVYSLRLLSTNLYPRH</sequence>
<evidence type="ECO:0000256" key="3">
    <source>
        <dbReference type="ARBA" id="ARBA00023295"/>
    </source>
</evidence>
<dbReference type="GO" id="GO:0004568">
    <property type="term" value="F:chitinase activity"/>
    <property type="evidence" value="ECO:0007669"/>
    <property type="project" value="UniProtKB-ARBA"/>
</dbReference>
<evidence type="ECO:0000256" key="1">
    <source>
        <dbReference type="ARBA" id="ARBA00022801"/>
    </source>
</evidence>
<dbReference type="PROSITE" id="PS51910">
    <property type="entry name" value="GH18_2"/>
    <property type="match status" value="1"/>
</dbReference>